<proteinExistence type="predicted"/>
<keyword evidence="1" id="KW-0472">Membrane</keyword>
<comment type="caution">
    <text evidence="2">The sequence shown here is derived from an EMBL/GenBank/DDBJ whole genome shotgun (WGS) entry which is preliminary data.</text>
</comment>
<name>A0A445ECH6_ARAHY</name>
<evidence type="ECO:0000256" key="1">
    <source>
        <dbReference type="SAM" id="Phobius"/>
    </source>
</evidence>
<keyword evidence="3" id="KW-1185">Reference proteome</keyword>
<evidence type="ECO:0000313" key="2">
    <source>
        <dbReference type="EMBL" id="RYR72975.1"/>
    </source>
</evidence>
<organism evidence="2 3">
    <name type="scientific">Arachis hypogaea</name>
    <name type="common">Peanut</name>
    <dbReference type="NCBI Taxonomy" id="3818"/>
    <lineage>
        <taxon>Eukaryota</taxon>
        <taxon>Viridiplantae</taxon>
        <taxon>Streptophyta</taxon>
        <taxon>Embryophyta</taxon>
        <taxon>Tracheophyta</taxon>
        <taxon>Spermatophyta</taxon>
        <taxon>Magnoliopsida</taxon>
        <taxon>eudicotyledons</taxon>
        <taxon>Gunneridae</taxon>
        <taxon>Pentapetalae</taxon>
        <taxon>rosids</taxon>
        <taxon>fabids</taxon>
        <taxon>Fabales</taxon>
        <taxon>Fabaceae</taxon>
        <taxon>Papilionoideae</taxon>
        <taxon>50 kb inversion clade</taxon>
        <taxon>dalbergioids sensu lato</taxon>
        <taxon>Dalbergieae</taxon>
        <taxon>Pterocarpus clade</taxon>
        <taxon>Arachis</taxon>
    </lineage>
</organism>
<evidence type="ECO:0000313" key="3">
    <source>
        <dbReference type="Proteomes" id="UP000289738"/>
    </source>
</evidence>
<dbReference type="EMBL" id="SDMP01000002">
    <property type="protein sequence ID" value="RYR72975.1"/>
    <property type="molecule type" value="Genomic_DNA"/>
</dbReference>
<feature type="transmembrane region" description="Helical" evidence="1">
    <location>
        <begin position="6"/>
        <end position="28"/>
    </location>
</feature>
<gene>
    <name evidence="2" type="ORF">Ahy_A02g007213</name>
</gene>
<keyword evidence="1" id="KW-0812">Transmembrane</keyword>
<dbReference type="AlphaFoldDB" id="A0A445ECH6"/>
<keyword evidence="1" id="KW-1133">Transmembrane helix</keyword>
<accession>A0A445ECH6</accession>
<sequence>MPTSKEIWFLNVLVPSIIVPLLLSLLFLKLMPKETAIKSYEMFGVEIEKNPSLSTLIELDDMVMPEQVQDGIGCPVCLTNALKKREVLFESLERFICMFGNFFII</sequence>
<protein>
    <submittedName>
        <fullName evidence="2">Uncharacterized protein</fullName>
    </submittedName>
</protein>
<reference evidence="2 3" key="1">
    <citation type="submission" date="2019-01" db="EMBL/GenBank/DDBJ databases">
        <title>Sequencing of cultivated peanut Arachis hypogaea provides insights into genome evolution and oil improvement.</title>
        <authorList>
            <person name="Chen X."/>
        </authorList>
    </citation>
    <scope>NUCLEOTIDE SEQUENCE [LARGE SCALE GENOMIC DNA]</scope>
    <source>
        <strain evidence="3">cv. Fuhuasheng</strain>
        <tissue evidence="2">Leaves</tissue>
    </source>
</reference>
<dbReference type="Proteomes" id="UP000289738">
    <property type="component" value="Chromosome A02"/>
</dbReference>